<dbReference type="RefSeq" id="WP_209948857.1">
    <property type="nucleotide sequence ID" value="NZ_JAGGJU010000016.1"/>
</dbReference>
<protein>
    <submittedName>
        <fullName evidence="2">Uncharacterized protein (DUF2235 family)</fullName>
    </submittedName>
</protein>
<dbReference type="Gene3D" id="2.60.120.430">
    <property type="entry name" value="Galactose-binding lectin"/>
    <property type="match status" value="1"/>
</dbReference>
<evidence type="ECO:0000313" key="3">
    <source>
        <dbReference type="Proteomes" id="UP000759443"/>
    </source>
</evidence>
<dbReference type="InterPro" id="IPR018712">
    <property type="entry name" value="Tle1-like_cat"/>
</dbReference>
<evidence type="ECO:0000313" key="2">
    <source>
        <dbReference type="EMBL" id="MBP1853234.1"/>
    </source>
</evidence>
<evidence type="ECO:0000259" key="1">
    <source>
        <dbReference type="Pfam" id="PF09994"/>
    </source>
</evidence>
<dbReference type="PANTHER" id="PTHR33840">
    <property type="match status" value="1"/>
</dbReference>
<feature type="domain" description="T6SS Phospholipase effector Tle1-like catalytic" evidence="1">
    <location>
        <begin position="2"/>
        <end position="277"/>
    </location>
</feature>
<sequence length="518" mass="56172">MNLIVFCDGTWNTPDQMDGDLSAPTNVVKLRNALATHDADGEEQKVYYHPGVGTDGGWWDRIAGGGMGEGLDRNIMSAYNWLARQYTPKAKIWLFGFSRGAYTARSLGGMISRCGLFDPASPGVPKEADIWRAIQGLFDNYRLPADQAAPIIATDTLAFHGVATGQTAAASIPIHFIGVWDTVGALGVPDDMALLNLIDDPKKHSFHDTTLGATVAHARHAVAIDEMRQSFMPTLWDAAPSDPRVKQVWFPGVHGDVGGGYGLCGLSNAALLWMADEAEAKGLGLRAAVRDQMTCECRDQLHDSLTGIFKTLKTRPRAVPCLGVDSADLHASARDRHTDPPLQQGAYWKTMRLADGEQKTVDIYAREHWNSTGLWLEAGVDYIFSASGEWLDGGMHCGPDGTDGDGQVTLGDAVQMASSFFGRGEAIYKRLTGNRKADFIYTKREEDFGWFQLVGLVANGVVPDHDAPADTPPHEVFAIGTAASFTPGKSGYLYAFANDAWQMYDNNAGSVQLTVRRG</sequence>
<dbReference type="PANTHER" id="PTHR33840:SF1">
    <property type="entry name" value="TLE1 PHOSPHOLIPASE DOMAIN-CONTAINING PROTEIN"/>
    <property type="match status" value="1"/>
</dbReference>
<dbReference type="InterPro" id="IPR029058">
    <property type="entry name" value="AB_hydrolase_fold"/>
</dbReference>
<keyword evidence="3" id="KW-1185">Reference proteome</keyword>
<accession>A0ABS4E5Q7</accession>
<reference evidence="2 3" key="1">
    <citation type="submission" date="2021-03" db="EMBL/GenBank/DDBJ databases">
        <title>Genomic Encyclopedia of Type Strains, Phase IV (KMG-IV): sequencing the most valuable type-strain genomes for metagenomic binning, comparative biology and taxonomic classification.</title>
        <authorList>
            <person name="Goeker M."/>
        </authorList>
    </citation>
    <scope>NUCLEOTIDE SEQUENCE [LARGE SCALE GENOMIC DNA]</scope>
    <source>
        <strain evidence="2 3">DSM 21600</strain>
    </source>
</reference>
<proteinExistence type="predicted"/>
<dbReference type="SUPFAM" id="SSF53474">
    <property type="entry name" value="alpha/beta-Hydrolases"/>
    <property type="match status" value="1"/>
</dbReference>
<dbReference type="Proteomes" id="UP000759443">
    <property type="component" value="Unassembled WGS sequence"/>
</dbReference>
<name>A0ABS4E5Q7_9HYPH</name>
<dbReference type="Pfam" id="PF09994">
    <property type="entry name" value="T6SS_Tle1-like_cat"/>
    <property type="match status" value="1"/>
</dbReference>
<comment type="caution">
    <text evidence="2">The sequence shown here is derived from an EMBL/GenBank/DDBJ whole genome shotgun (WGS) entry which is preliminary data.</text>
</comment>
<gene>
    <name evidence="2" type="ORF">J2Z17_004695</name>
</gene>
<dbReference type="EMBL" id="JAGGJU010000016">
    <property type="protein sequence ID" value="MBP1853234.1"/>
    <property type="molecule type" value="Genomic_DNA"/>
</dbReference>
<organism evidence="2 3">
    <name type="scientific">Rhizobium halophytocola</name>
    <dbReference type="NCBI Taxonomy" id="735519"/>
    <lineage>
        <taxon>Bacteria</taxon>
        <taxon>Pseudomonadati</taxon>
        <taxon>Pseudomonadota</taxon>
        <taxon>Alphaproteobacteria</taxon>
        <taxon>Hyphomicrobiales</taxon>
        <taxon>Rhizobiaceae</taxon>
        <taxon>Rhizobium/Agrobacterium group</taxon>
        <taxon>Rhizobium</taxon>
    </lineage>
</organism>